<feature type="compositionally biased region" description="Polar residues" evidence="2">
    <location>
        <begin position="281"/>
        <end position="291"/>
    </location>
</feature>
<dbReference type="SMART" id="SM00487">
    <property type="entry name" value="DEXDc"/>
    <property type="match status" value="1"/>
</dbReference>
<dbReference type="GO" id="GO:0016787">
    <property type="term" value="F:hydrolase activity"/>
    <property type="evidence" value="ECO:0007669"/>
    <property type="project" value="InterPro"/>
</dbReference>
<evidence type="ECO:0000259" key="3">
    <source>
        <dbReference type="SMART" id="SM00487"/>
    </source>
</evidence>
<dbReference type="SUPFAM" id="SSF53335">
    <property type="entry name" value="S-adenosyl-L-methionine-dependent methyltransferases"/>
    <property type="match status" value="1"/>
</dbReference>
<feature type="region of interest" description="Disordered" evidence="2">
    <location>
        <begin position="1172"/>
        <end position="1237"/>
    </location>
</feature>
<feature type="coiled-coil region" evidence="1">
    <location>
        <begin position="2807"/>
        <end position="2869"/>
    </location>
</feature>
<dbReference type="Pfam" id="PF00271">
    <property type="entry name" value="Helicase_C"/>
    <property type="match status" value="1"/>
</dbReference>
<dbReference type="InterPro" id="IPR029063">
    <property type="entry name" value="SAM-dependent_MTases_sf"/>
</dbReference>
<feature type="compositionally biased region" description="Basic and acidic residues" evidence="2">
    <location>
        <begin position="418"/>
        <end position="428"/>
    </location>
</feature>
<feature type="region of interest" description="Disordered" evidence="2">
    <location>
        <begin position="275"/>
        <end position="440"/>
    </location>
</feature>
<dbReference type="InterPro" id="IPR014001">
    <property type="entry name" value="Helicase_ATP-bd"/>
</dbReference>
<feature type="compositionally biased region" description="Basic and acidic residues" evidence="2">
    <location>
        <begin position="2938"/>
        <end position="2948"/>
    </location>
</feature>
<dbReference type="EMBL" id="CACRTF010000011">
    <property type="protein sequence ID" value="VYT21968.1"/>
    <property type="molecule type" value="Genomic_DNA"/>
</dbReference>
<keyword evidence="1" id="KW-0175">Coiled coil</keyword>
<gene>
    <name evidence="4" type="ORF">CBLFYP116_02384</name>
</gene>
<feature type="compositionally biased region" description="Basic and acidic residues" evidence="2">
    <location>
        <begin position="296"/>
        <end position="310"/>
    </location>
</feature>
<feature type="compositionally biased region" description="Basic and acidic residues" evidence="2">
    <location>
        <begin position="342"/>
        <end position="357"/>
    </location>
</feature>
<dbReference type="PANTHER" id="PTHR41313:SF1">
    <property type="entry name" value="DNA METHYLASE ADENINE-SPECIFIC DOMAIN-CONTAINING PROTEIN"/>
    <property type="match status" value="1"/>
</dbReference>
<organism evidence="4">
    <name type="scientific">Enterocloster bolteae</name>
    <dbReference type="NCBI Taxonomy" id="208479"/>
    <lineage>
        <taxon>Bacteria</taxon>
        <taxon>Bacillati</taxon>
        <taxon>Bacillota</taxon>
        <taxon>Clostridia</taxon>
        <taxon>Lachnospirales</taxon>
        <taxon>Lachnospiraceae</taxon>
        <taxon>Enterocloster</taxon>
    </lineage>
</organism>
<dbReference type="Pfam" id="PF04851">
    <property type="entry name" value="ResIII"/>
    <property type="match status" value="1"/>
</dbReference>
<dbReference type="InterPro" id="IPR006935">
    <property type="entry name" value="Helicase/UvrB_N"/>
</dbReference>
<feature type="compositionally biased region" description="Basic and acidic residues" evidence="2">
    <location>
        <begin position="2918"/>
        <end position="2929"/>
    </location>
</feature>
<sequence length="2971" mass="334992">MRKYDLISALSAETSKEVARNEESWKKYLNTASRLYKYPFKDQLLIYAQRPDATACASIEIWNDKMHCWVNKGAKGIALIDEEGSPYTGLRYVFDISDVHKAKRIGRFPQLWEMKEEHQEAVLDRLEGIYGDTNKEAGFTDRIREIAARIAQDCYGELASDMEYLKEGSFLEELDELNVAVRVRETLADSIAYMVLKRCGMDDAELAEEIQFPYIHEFNTVETLSHIGDSISDLSKPVLMEIGKAIGAYARNEASKNLVEKGLANTVDTRYNALKRESKAQDVQPTTQTGNAGERGNNDESDLREKRGLSDTDVTDGRAAGGDADEVRADEEELLTGTQEGNLHRTSAEREAERASSDHSGTGRAEDGTADSADGESGGRDGRTESRRSDEMGGDDEQHQTLSGGNRTEGADIQPVNEEERTENKELPEPGNEENALSGFSLSEIEKGILQFDEFMEHKCPDIAGVMLFEPDKGKQTEYIKNSYRHGEYTEFYVGEERAGYRADENGLTVWRGNYLNRTAEASVSWETVRDSIAFYMEKGEYLKEGQIPQWEEPEPKETEVYQQLSLFPTIEEQIGTIEAAQAGEKYIMPAAFSLPKEQLEAILRTGGGRDNSRSRIYAKYQQGKTPEEMAEFLKNEYRTTGKGFDFGNNPISVWFSESGMSIGYGMSAKENPVAVMGWQEVEGIVRSMVENGSYMGANEVFLVDAVERQRVSNDLFNFFRDGIGEVPENIPIKNYNHPESITNLCELLSTQEGRDIVSGELSKAKEQLEAGEKQIKWRYVKSPEHLLSEIADLSVEKREYPAQDSVEVRNEDFITQDEIDTRLTGGSNFHHGQFRIYEYFMEGHDKKDNIAFLKNEYGTGGSSHALIGSDKGHEDHDAKGIRLEKGSYGNPYAKVLLKWNVVEKRISELVKADKYLSPKGKEAYAQYKKEQAEEAMRREQEKLEHGIRVECKNAIEQAIAEKFDGYTLLRDTAEGIIRQYGKERVEIVLANTITHLSHDGRFSPNNKEWAKSLVPSADWQTRDYIVTSHPAVLDGFTNQARRYIERDREPEKAAVPEREAETSREKAQNPEPENKISDSEKALAERLAEMSAVVKICGALSMRDVVGWNEDTGEVAIEDADRRLEGKAVYDTLFLEAADYVLMQSLSGNTEKAVEMDALLKEAQKYAARYENEPKKQREEKAAEEVSKAEPEDLSEEPEREETENIEPIPETDTEKAGQPETGSIPKEDISNTEDDFPDIDAQAVRERLEKAGIVDGQLVDENALENDPFIRQVMGDVEALTGENDTEPGKASEKEPEIDKSGAVNYHISFNEAENTGKGFAPKEKFRQNIEAIRTLEKIEGEHRTATPEEQEILAKYVGWGGLADAFDSSKANWANEYQELKSLLSPEEYASARESTLNAHYTSPVIIQAIYDAVGKMGFTRGNVLDPAAGIGNFYGCLPEGMKESRLYGAELDGLTGRIAKQLYPHADIKITGFENTSYPNDFFDVAVGNVPFGQYKVSDRQYDKHNFLIHDYFFAKTLDKVRPGGIVAFVTSKGTMDKKNPEVRKYLAQRAELLGAVRLPNTAFKENAGTEVTSDILFLKKRDRVMDIEPDWVHLTEKDGIVMNQYFADHPEMVLGKMEMVSGAHGMESACLPDTSLPLSAQLKNALSHVEGSIEQADFNEIDDELAKENIPADPDVKNYSYTVVDDTVYYRENSIMKPVDVSEKAEQRIKGMVAIRDCTQELINFQLEEYPEDMIQNKQTELNQLYDDFSKKFGLISSQVNKRAFNQDSSYCLLCSLERLDDEGNFIGKADMFTKRTIKKQEVVTSVDTASEALAVSLSEKAGVDLAYMSQLAGKSGEEITKELAGVIFQNPVTEEWETADEYLSGNVREKLSVARTFAENHPEYAINVTSLEGVQPKELDASEIEVRIGATWISSKYIEDFMRETFETPEYLFDRKAMGVQYSNVTGQWNVKGKNADRGNALVNMTYGTSRANAYRILEDSLNLRDTRIFDVVTEDGKEKRVLNKKETMLASQKQEAIREAFKDWIFRDPERRQDLCAKYNELFNSTRPREYDGSHLKFPGMTPDIILRPHQLNAVAHQLYGDNTLLAHCVGAGKTFEMIAAAMESKRLGLCQKSLFVVPNHLTEQWASDFLRLYPGANILAATKKDFEPANRKKFCSRIATGDYDAVIIGHSQFEKIPLSTERQMAMIERQIAEIEMAIEALKAENGERYSIKQMEKTKKSLNTRLSRLNDASRKDNVVTFEQLGVDKLFVDESHNYKNLFLYTKMRNVAGIAQTEAQKSSDMFAKCQYMDELTGGKGITFATGTPISNSMTELYTNMRYLQYNTLQRLGLGHFDSWAASFGETQTAIELAPEGTGYRAKTRFAKFFNLPELIALFKESADIQTPDMLKLPVPEADYENIVLKPSEYQQDMVHSLADRAEAVRDRKVQPNIDNMLKITNDGRKLALDQRLINDMLPDEENSKATTCVEKAFEIWEQTKEQKSAQLIFCDLSTPKGDGTFNVYEDIRDKLMAKGVPEIEIAFIHNANTETRKAELFAKVRSGQVRFLLGSTAKMGAGTNVQDRLIALHHLDVPWRPSDIEQQEGRILRQGNMNDKVKIFRYVTEGTFDSYSWQLIENKQKFIGQIMTSKSPVRSCEDIDEAALTYAEVKALATGNPYIKEKMDLDIQVSKLKLLKANHTSQKYRLEDNIVKHYPVQIASMKERLAGYRADIQTYAQNKFPDKDTFSIKIGNRVYTDKKEAGAALIDMCRSAKQPNMAVTIGEYQGFKMSVSYDSFFSKFTVNLKGSISHEVEIGADPLGNLQRLSNALEGMGKRMEEVAQKLENVEHQLETAKVEVTKPFPQEAELSEKLERLTELNALLNMDEKGGDGIDMDDEPGNDGEQEEMDTEEMGHDAEAVADAPFRPQFNRAVSEKVAEHGKERMLSDSPRGRISIKEKLAEMRQKAYGQKMPEKPEISKGKGKEESL</sequence>
<dbReference type="InterPro" id="IPR027417">
    <property type="entry name" value="P-loop_NTPase"/>
</dbReference>
<dbReference type="InterPro" id="IPR001650">
    <property type="entry name" value="Helicase_C-like"/>
</dbReference>
<feature type="compositionally biased region" description="Basic and acidic residues" evidence="2">
    <location>
        <begin position="377"/>
        <end position="399"/>
    </location>
</feature>
<dbReference type="RefSeq" id="WP_002584845.1">
    <property type="nucleotide sequence ID" value="NZ_CACRTF010000011.1"/>
</dbReference>
<dbReference type="GO" id="GO:0005524">
    <property type="term" value="F:ATP binding"/>
    <property type="evidence" value="ECO:0007669"/>
    <property type="project" value="InterPro"/>
</dbReference>
<evidence type="ECO:0000256" key="2">
    <source>
        <dbReference type="SAM" id="MobiDB-lite"/>
    </source>
</evidence>
<dbReference type="PANTHER" id="PTHR41313">
    <property type="entry name" value="ADENINE-SPECIFIC METHYLTRANSFERASE"/>
    <property type="match status" value="1"/>
</dbReference>
<feature type="compositionally biased region" description="Acidic residues" evidence="2">
    <location>
        <begin position="1193"/>
        <end position="1206"/>
    </location>
</feature>
<feature type="region of interest" description="Disordered" evidence="2">
    <location>
        <begin position="2869"/>
        <end position="2897"/>
    </location>
</feature>
<feature type="compositionally biased region" description="Basic and acidic residues" evidence="2">
    <location>
        <begin position="1172"/>
        <end position="1192"/>
    </location>
</feature>
<dbReference type="Pfam" id="PF12960">
    <property type="entry name" value="DUF3849"/>
    <property type="match status" value="1"/>
</dbReference>
<dbReference type="InterPro" id="IPR024383">
    <property type="entry name" value="DUF3849"/>
</dbReference>
<feature type="coiled-coil region" evidence="1">
    <location>
        <begin position="2192"/>
        <end position="2239"/>
    </location>
</feature>
<evidence type="ECO:0000313" key="4">
    <source>
        <dbReference type="EMBL" id="VYT21968.1"/>
    </source>
</evidence>
<feature type="compositionally biased region" description="Basic and acidic residues" evidence="2">
    <location>
        <begin position="2955"/>
        <end position="2971"/>
    </location>
</feature>
<proteinExistence type="predicted"/>
<feature type="compositionally biased region" description="Acidic residues" evidence="2">
    <location>
        <begin position="2876"/>
        <end position="2894"/>
    </location>
</feature>
<name>A0A6N2UW62_9FIRM</name>
<evidence type="ECO:0000256" key="1">
    <source>
        <dbReference type="SAM" id="Coils"/>
    </source>
</evidence>
<protein>
    <recommendedName>
        <fullName evidence="3">Helicase ATP-binding domain-containing protein</fullName>
    </recommendedName>
</protein>
<feature type="region of interest" description="Disordered" evidence="2">
    <location>
        <begin position="1047"/>
        <end position="1081"/>
    </location>
</feature>
<dbReference type="GO" id="GO:0003677">
    <property type="term" value="F:DNA binding"/>
    <property type="evidence" value="ECO:0007669"/>
    <property type="project" value="InterPro"/>
</dbReference>
<feature type="domain" description="Helicase ATP-binding" evidence="3">
    <location>
        <begin position="2070"/>
        <end position="2341"/>
    </location>
</feature>
<feature type="region of interest" description="Disordered" evidence="2">
    <location>
        <begin position="2918"/>
        <end position="2971"/>
    </location>
</feature>
<dbReference type="Gene3D" id="3.40.50.150">
    <property type="entry name" value="Vaccinia Virus protein VP39"/>
    <property type="match status" value="1"/>
</dbReference>
<dbReference type="InterPro" id="IPR052933">
    <property type="entry name" value="DNA_Protect_Modify"/>
</dbReference>
<dbReference type="Gene3D" id="3.40.50.300">
    <property type="entry name" value="P-loop containing nucleotide triphosphate hydrolases"/>
    <property type="match status" value="2"/>
</dbReference>
<dbReference type="SUPFAM" id="SSF52540">
    <property type="entry name" value="P-loop containing nucleoside triphosphate hydrolases"/>
    <property type="match status" value="2"/>
</dbReference>
<accession>A0A6N2UW62</accession>
<reference evidence="4" key="1">
    <citation type="submission" date="2019-11" db="EMBL/GenBank/DDBJ databases">
        <authorList>
            <person name="Feng L."/>
        </authorList>
    </citation>
    <scope>NUCLEOTIDE SEQUENCE</scope>
    <source>
        <strain evidence="4">CbolteaeLFYP116</strain>
    </source>
</reference>